<gene>
    <name evidence="1" type="ORF">CSSPJE1EN2_LOCUS24412</name>
</gene>
<reference evidence="1" key="1">
    <citation type="submission" date="2024-03" db="EMBL/GenBank/DDBJ databases">
        <authorList>
            <consortium name="ELIXIR-Norway"/>
            <consortium name="Elixir Norway"/>
        </authorList>
    </citation>
    <scope>NUCLEOTIDE SEQUENCE</scope>
</reference>
<evidence type="ECO:0000313" key="2">
    <source>
        <dbReference type="Proteomes" id="UP001497522"/>
    </source>
</evidence>
<organism evidence="1 2">
    <name type="scientific">Sphagnum jensenii</name>
    <dbReference type="NCBI Taxonomy" id="128206"/>
    <lineage>
        <taxon>Eukaryota</taxon>
        <taxon>Viridiplantae</taxon>
        <taxon>Streptophyta</taxon>
        <taxon>Embryophyta</taxon>
        <taxon>Bryophyta</taxon>
        <taxon>Sphagnophytina</taxon>
        <taxon>Sphagnopsida</taxon>
        <taxon>Sphagnales</taxon>
        <taxon>Sphagnaceae</taxon>
        <taxon>Sphagnum</taxon>
    </lineage>
</organism>
<accession>A0ABP1C2S8</accession>
<dbReference type="Proteomes" id="UP001497522">
    <property type="component" value="Chromosome 9"/>
</dbReference>
<feature type="non-terminal residue" evidence="1">
    <location>
        <position position="77"/>
    </location>
</feature>
<keyword evidence="2" id="KW-1185">Reference proteome</keyword>
<sequence>MKTMSSLKILVQIKWGDVVVILDHIIVIKRSSLDQCLAVLTIRTAYPPVINLGIRTCFTISPQNIQKISFGIYVYML</sequence>
<proteinExistence type="predicted"/>
<name>A0ABP1C2S8_9BRYO</name>
<dbReference type="EMBL" id="OZ023710">
    <property type="protein sequence ID" value="CAK9883161.1"/>
    <property type="molecule type" value="Genomic_DNA"/>
</dbReference>
<evidence type="ECO:0000313" key="1">
    <source>
        <dbReference type="EMBL" id="CAK9883161.1"/>
    </source>
</evidence>
<protein>
    <submittedName>
        <fullName evidence="1">Uncharacterized protein</fullName>
    </submittedName>
</protein>